<dbReference type="GO" id="GO:0005516">
    <property type="term" value="F:calmodulin binding"/>
    <property type="evidence" value="ECO:0007669"/>
    <property type="project" value="TreeGrafter"/>
</dbReference>
<dbReference type="Pfam" id="PF03836">
    <property type="entry name" value="RasGAP_C"/>
    <property type="match status" value="1"/>
</dbReference>
<dbReference type="STRING" id="137246.A0A401TCC4"/>
<sequence length="200" mass="22396">EGGFHEANKEQLSKTELSLTLTNKFDVSGSENEEMNARTLLLNTKRLIVDVIRFQPGETLTEILETPASAEQDADHQRAMQRRAIRDAKTPEKMKQNQVQSEENQMSLKEKKEKIEQNLKKLATLGKVNPVNKYQDLINDIAKVTPLAQGGGHSLGTQHSLSLNSLREGMGWVHEIFNSGWPHTQLSLNPVNTTPALTFV</sequence>
<dbReference type="GO" id="GO:0051015">
    <property type="term" value="F:actin filament binding"/>
    <property type="evidence" value="ECO:0007669"/>
    <property type="project" value="TreeGrafter"/>
</dbReference>
<dbReference type="GO" id="GO:0005938">
    <property type="term" value="C:cell cortex"/>
    <property type="evidence" value="ECO:0007669"/>
    <property type="project" value="TreeGrafter"/>
</dbReference>
<dbReference type="GO" id="GO:0010761">
    <property type="term" value="P:fibroblast migration"/>
    <property type="evidence" value="ECO:0007669"/>
    <property type="project" value="TreeGrafter"/>
</dbReference>
<keyword evidence="4" id="KW-1185">Reference proteome</keyword>
<keyword evidence="1" id="KW-0175">Coiled coil</keyword>
<dbReference type="PANTHER" id="PTHR14149:SF15">
    <property type="entry name" value="RAS GTPASE-ACTIVATING-LIKE PROTEIN IQGAP1"/>
    <property type="match status" value="1"/>
</dbReference>
<dbReference type="EMBL" id="BEZZ01037040">
    <property type="protein sequence ID" value="GCC40301.1"/>
    <property type="molecule type" value="Genomic_DNA"/>
</dbReference>
<gene>
    <name evidence="3" type="ORF">chiPu_0024323</name>
</gene>
<dbReference type="GO" id="GO:0005634">
    <property type="term" value="C:nucleus"/>
    <property type="evidence" value="ECO:0007669"/>
    <property type="project" value="TreeGrafter"/>
</dbReference>
<feature type="domain" description="RasGAP protein C-terminal" evidence="2">
    <location>
        <begin position="108"/>
        <end position="143"/>
    </location>
</feature>
<evidence type="ECO:0000259" key="2">
    <source>
        <dbReference type="Pfam" id="PF03836"/>
    </source>
</evidence>
<dbReference type="InterPro" id="IPR000593">
    <property type="entry name" value="RasGAP_C"/>
</dbReference>
<dbReference type="GO" id="GO:0007173">
    <property type="term" value="P:epidermal growth factor receptor signaling pathway"/>
    <property type="evidence" value="ECO:0007669"/>
    <property type="project" value="TreeGrafter"/>
</dbReference>
<dbReference type="Proteomes" id="UP000287033">
    <property type="component" value="Unassembled WGS sequence"/>
</dbReference>
<evidence type="ECO:0000313" key="4">
    <source>
        <dbReference type="Proteomes" id="UP000287033"/>
    </source>
</evidence>
<dbReference type="GO" id="GO:0005096">
    <property type="term" value="F:GTPase activator activity"/>
    <property type="evidence" value="ECO:0007669"/>
    <property type="project" value="TreeGrafter"/>
</dbReference>
<feature type="non-terminal residue" evidence="3">
    <location>
        <position position="1"/>
    </location>
</feature>
<name>A0A401TCC4_CHIPU</name>
<comment type="caution">
    <text evidence="3">The sequence shown here is derived from an EMBL/GenBank/DDBJ whole genome shotgun (WGS) entry which is preliminary data.</text>
</comment>
<feature type="coiled-coil region" evidence="1">
    <location>
        <begin position="98"/>
        <end position="125"/>
    </location>
</feature>
<organism evidence="3 4">
    <name type="scientific">Chiloscyllium punctatum</name>
    <name type="common">Brownbanded bambooshark</name>
    <name type="synonym">Hemiscyllium punctatum</name>
    <dbReference type="NCBI Taxonomy" id="137246"/>
    <lineage>
        <taxon>Eukaryota</taxon>
        <taxon>Metazoa</taxon>
        <taxon>Chordata</taxon>
        <taxon>Craniata</taxon>
        <taxon>Vertebrata</taxon>
        <taxon>Chondrichthyes</taxon>
        <taxon>Elasmobranchii</taxon>
        <taxon>Galeomorphii</taxon>
        <taxon>Galeoidea</taxon>
        <taxon>Orectolobiformes</taxon>
        <taxon>Hemiscylliidae</taxon>
        <taxon>Chiloscyllium</taxon>
    </lineage>
</organism>
<evidence type="ECO:0000256" key="1">
    <source>
        <dbReference type="SAM" id="Coils"/>
    </source>
</evidence>
<evidence type="ECO:0000313" key="3">
    <source>
        <dbReference type="EMBL" id="GCC40301.1"/>
    </source>
</evidence>
<proteinExistence type="predicted"/>
<dbReference type="PANTHER" id="PTHR14149">
    <property type="entry name" value="RAS GTPASE-ACTIVATING PROTEIN WITH IQ MOTIF"/>
    <property type="match status" value="1"/>
</dbReference>
<dbReference type="GO" id="GO:1903479">
    <property type="term" value="P:mitotic actomyosin contractile ring assembly actin filament organization"/>
    <property type="evidence" value="ECO:0007669"/>
    <property type="project" value="TreeGrafter"/>
</dbReference>
<dbReference type="OrthoDB" id="775356at2759"/>
<reference evidence="3 4" key="1">
    <citation type="journal article" date="2018" name="Nat. Ecol. Evol.">
        <title>Shark genomes provide insights into elasmobranch evolution and the origin of vertebrates.</title>
        <authorList>
            <person name="Hara Y"/>
            <person name="Yamaguchi K"/>
            <person name="Onimaru K"/>
            <person name="Kadota M"/>
            <person name="Koyanagi M"/>
            <person name="Keeley SD"/>
            <person name="Tatsumi K"/>
            <person name="Tanaka K"/>
            <person name="Motone F"/>
            <person name="Kageyama Y"/>
            <person name="Nozu R"/>
            <person name="Adachi N"/>
            <person name="Nishimura O"/>
            <person name="Nakagawa R"/>
            <person name="Tanegashima C"/>
            <person name="Kiyatake I"/>
            <person name="Matsumoto R"/>
            <person name="Murakumo K"/>
            <person name="Nishida K"/>
            <person name="Terakita A"/>
            <person name="Kuratani S"/>
            <person name="Sato K"/>
            <person name="Hyodo S Kuraku.S."/>
        </authorList>
    </citation>
    <scope>NUCLEOTIDE SEQUENCE [LARGE SCALE GENOMIC DNA]</scope>
</reference>
<protein>
    <recommendedName>
        <fullName evidence="2">RasGAP protein C-terminal domain-containing protein</fullName>
    </recommendedName>
</protein>
<dbReference type="AlphaFoldDB" id="A0A401TCC4"/>
<accession>A0A401TCC4</accession>